<gene>
    <name evidence="1" type="ORF">JK363_18110</name>
</gene>
<dbReference type="Proteomes" id="UP000634229">
    <property type="component" value="Unassembled WGS sequence"/>
</dbReference>
<dbReference type="EMBL" id="JAERRF010000009">
    <property type="protein sequence ID" value="MBL1098540.1"/>
    <property type="molecule type" value="Genomic_DNA"/>
</dbReference>
<accession>A0ABS1NEP2</accession>
<reference evidence="1 2" key="1">
    <citation type="submission" date="2021-01" db="EMBL/GenBank/DDBJ databases">
        <title>WGS of actinomycetes isolated from Thailand.</title>
        <authorList>
            <person name="Thawai C."/>
        </authorList>
    </citation>
    <scope>NUCLEOTIDE SEQUENCE [LARGE SCALE GENOMIC DNA]</scope>
    <source>
        <strain evidence="1 2">CA1R205</strain>
    </source>
</reference>
<dbReference type="Gene3D" id="1.10.357.10">
    <property type="entry name" value="Tetracycline Repressor, domain 2"/>
    <property type="match status" value="1"/>
</dbReference>
<keyword evidence="2" id="KW-1185">Reference proteome</keyword>
<dbReference type="RefSeq" id="WP_201875943.1">
    <property type="nucleotide sequence ID" value="NZ_JAERRF010000009.1"/>
</dbReference>
<evidence type="ECO:0000313" key="2">
    <source>
        <dbReference type="Proteomes" id="UP000634229"/>
    </source>
</evidence>
<name>A0ABS1NEP2_9ACTN</name>
<protein>
    <submittedName>
        <fullName evidence="1">Uncharacterized protein</fullName>
    </submittedName>
</protein>
<comment type="caution">
    <text evidence="1">The sequence shown here is derived from an EMBL/GenBank/DDBJ whole genome shotgun (WGS) entry which is preliminary data.</text>
</comment>
<evidence type="ECO:0000313" key="1">
    <source>
        <dbReference type="EMBL" id="MBL1098540.1"/>
    </source>
</evidence>
<proteinExistence type="predicted"/>
<sequence>MTMPPWVEPRRPRTGAAARQSQVLRCAAEEFARRGPDAVTVHVITGKTGQDWSWAAHDADVARLCRSRLAQLPGGKPAAAQLLLTVAHTGVQALDIGH</sequence>
<organism evidence="1 2">
    <name type="scientific">Streptomyces coffeae</name>
    <dbReference type="NCBI Taxonomy" id="621382"/>
    <lineage>
        <taxon>Bacteria</taxon>
        <taxon>Bacillati</taxon>
        <taxon>Actinomycetota</taxon>
        <taxon>Actinomycetes</taxon>
        <taxon>Kitasatosporales</taxon>
        <taxon>Streptomycetaceae</taxon>
        <taxon>Streptomyces</taxon>
    </lineage>
</organism>